<evidence type="ECO:0000259" key="1">
    <source>
        <dbReference type="Pfam" id="PF06030"/>
    </source>
</evidence>
<dbReference type="Pfam" id="PF06030">
    <property type="entry name" value="WxLIP_PGBD"/>
    <property type="match status" value="1"/>
</dbReference>
<organism evidence="3 4">
    <name type="scientific">Companilactobacillus allii</name>
    <dbReference type="NCBI Taxonomy" id="1847728"/>
    <lineage>
        <taxon>Bacteria</taxon>
        <taxon>Bacillati</taxon>
        <taxon>Bacillota</taxon>
        <taxon>Bacilli</taxon>
        <taxon>Lactobacillales</taxon>
        <taxon>Lactobacillaceae</taxon>
        <taxon>Companilactobacillus</taxon>
    </lineage>
</organism>
<evidence type="ECO:0000259" key="2">
    <source>
        <dbReference type="Pfam" id="PF11797"/>
    </source>
</evidence>
<dbReference type="STRING" id="1847728.BTM29_05415"/>
<dbReference type="InterPro" id="IPR021759">
    <property type="entry name" value="WxLIP_HBD"/>
</dbReference>
<gene>
    <name evidence="3" type="ORF">BTM29_05415</name>
</gene>
<dbReference type="EMBL" id="CP019323">
    <property type="protein sequence ID" value="APX72033.1"/>
    <property type="molecule type" value="Genomic_DNA"/>
</dbReference>
<dbReference type="KEGG" id="lalw:BTM29_05415"/>
<evidence type="ECO:0000313" key="3">
    <source>
        <dbReference type="EMBL" id="APX72033.1"/>
    </source>
</evidence>
<proteinExistence type="predicted"/>
<reference evidence="4" key="1">
    <citation type="submission" date="2016-12" db="EMBL/GenBank/DDBJ databases">
        <authorList>
            <person name="Jung M.Y."/>
            <person name="Lee S.H."/>
        </authorList>
    </citation>
    <scope>NUCLEOTIDE SEQUENCE [LARGE SCALE GENOMIC DNA]</scope>
    <source>
        <strain evidence="4">WiKim39</strain>
    </source>
</reference>
<protein>
    <submittedName>
        <fullName evidence="3">Uncharacterized protein</fullName>
    </submittedName>
</protein>
<dbReference type="Proteomes" id="UP000187499">
    <property type="component" value="Chromosome"/>
</dbReference>
<sequence>MNKTKKRISVLMIAILSLMFGLSFNTVSTKAATSGDYALKVAGDDTDNVNIDQGNYQITGKPGDETEVKLGVLNKAKSKRKFYVSVNSAYTSNQGSVSFDKAKVSDPNLKIQTGSLFTPKNAVFSVPGGTMATLTFKMKIPEKQYKGTLMGAFTVSPYKEKAKGTVSSNGTLIKNKFSYSIPIQVHQTTSSNQDVKFAVATVKPAQVSQSGGPKPGVVAKLANLNNAYISELNTKAIVTKKDDKSFKITDNKSGQALAPTSRYDYSISWGSKALKAGSYHLKLKLKTKDGIRSWEINKDFTITNSDAAKYNKLAGIKPNYLWLYILLGVLALAIILGLGIYLGRRNNNKGDNSGNNKPNNRRRR</sequence>
<dbReference type="AlphaFoldDB" id="A0A1P8Q2D1"/>
<evidence type="ECO:0000313" key="4">
    <source>
        <dbReference type="Proteomes" id="UP000187499"/>
    </source>
</evidence>
<dbReference type="OrthoDB" id="2148359at2"/>
<feature type="domain" description="WxL Interacting Protein host binding" evidence="2">
    <location>
        <begin position="169"/>
        <end position="312"/>
    </location>
</feature>
<keyword evidence="4" id="KW-1185">Reference proteome</keyword>
<dbReference type="Pfam" id="PF11797">
    <property type="entry name" value="WxLIP_HBD"/>
    <property type="match status" value="1"/>
</dbReference>
<dbReference type="RefSeq" id="WP_076614536.1">
    <property type="nucleotide sequence ID" value="NZ_CP019323.1"/>
</dbReference>
<name>A0A1P8Q2D1_9LACO</name>
<accession>A0A1P8Q2D1</accession>
<dbReference type="InterPro" id="IPR010317">
    <property type="entry name" value="WxLIP_PGBD"/>
</dbReference>
<feature type="domain" description="WxL Interacting Protein peptidoglycan binding" evidence="1">
    <location>
        <begin position="49"/>
        <end position="156"/>
    </location>
</feature>